<accession>A0A514CKP0</accession>
<reference evidence="1 2" key="1">
    <citation type="submission" date="2019-06" db="EMBL/GenBank/DDBJ databases">
        <title>Echinicola alkalisoli sp. nov. isolated from saline soil.</title>
        <authorList>
            <person name="Sun J.-Q."/>
            <person name="Xu L."/>
        </authorList>
    </citation>
    <scope>NUCLEOTIDE SEQUENCE [LARGE SCALE GENOMIC DNA]</scope>
    <source>
        <strain evidence="1 2">LN3S3</strain>
    </source>
</reference>
<protein>
    <submittedName>
        <fullName evidence="1">Uncharacterized protein</fullName>
    </submittedName>
</protein>
<dbReference type="KEGG" id="echi:FKX85_14890"/>
<keyword evidence="2" id="KW-1185">Reference proteome</keyword>
<dbReference type="EMBL" id="CP041253">
    <property type="protein sequence ID" value="QDH80254.1"/>
    <property type="molecule type" value="Genomic_DNA"/>
</dbReference>
<sequence>MNKLTKTEAIEKVKNELSKIDGKGKKTRTGRFVVSALSSIPWVGGVIAASSALHAEKEQGKINDLQRIWLEEHNRKIEELYYTIYQIHETLDNAGEEVKERMESEEYLALVRKGFKEWDNAETFEKKEYLRKLLTNASAINLSTDDLIQLFIEWISRYHETHFMVIREIYKNRGITRGQIWDNLNGTLPAENSLEADLFKRLIRDLSLDGIIRQERITDYAGNFIKKSTRRSKSSTLKSAFDNLEPYELTELGQSFVHYTMEEVVTKIE</sequence>
<dbReference type="RefSeq" id="WP_141615490.1">
    <property type="nucleotide sequence ID" value="NZ_CP041253.1"/>
</dbReference>
<organism evidence="1 2">
    <name type="scientific">Echinicola soli</name>
    <dbReference type="NCBI Taxonomy" id="2591634"/>
    <lineage>
        <taxon>Bacteria</taxon>
        <taxon>Pseudomonadati</taxon>
        <taxon>Bacteroidota</taxon>
        <taxon>Cytophagia</taxon>
        <taxon>Cytophagales</taxon>
        <taxon>Cyclobacteriaceae</taxon>
        <taxon>Echinicola</taxon>
    </lineage>
</organism>
<dbReference type="OrthoDB" id="7834651at2"/>
<proteinExistence type="predicted"/>
<name>A0A514CKP0_9BACT</name>
<evidence type="ECO:0000313" key="1">
    <source>
        <dbReference type="EMBL" id="QDH80254.1"/>
    </source>
</evidence>
<evidence type="ECO:0000313" key="2">
    <source>
        <dbReference type="Proteomes" id="UP000316614"/>
    </source>
</evidence>
<dbReference type="Proteomes" id="UP000316614">
    <property type="component" value="Chromosome"/>
</dbReference>
<gene>
    <name evidence="1" type="ORF">FKX85_14890</name>
</gene>
<dbReference type="AlphaFoldDB" id="A0A514CKP0"/>